<name>A0ACD5W2W7_AVESA</name>
<proteinExistence type="predicted"/>
<dbReference type="Proteomes" id="UP001732700">
    <property type="component" value="Chromosome 3D"/>
</dbReference>
<accession>A0ACD5W2W7</accession>
<organism evidence="1 2">
    <name type="scientific">Avena sativa</name>
    <name type="common">Oat</name>
    <dbReference type="NCBI Taxonomy" id="4498"/>
    <lineage>
        <taxon>Eukaryota</taxon>
        <taxon>Viridiplantae</taxon>
        <taxon>Streptophyta</taxon>
        <taxon>Embryophyta</taxon>
        <taxon>Tracheophyta</taxon>
        <taxon>Spermatophyta</taxon>
        <taxon>Magnoliopsida</taxon>
        <taxon>Liliopsida</taxon>
        <taxon>Poales</taxon>
        <taxon>Poaceae</taxon>
        <taxon>BOP clade</taxon>
        <taxon>Pooideae</taxon>
        <taxon>Poodae</taxon>
        <taxon>Poeae</taxon>
        <taxon>Poeae Chloroplast Group 1 (Aveneae type)</taxon>
        <taxon>Aveninae</taxon>
        <taxon>Avena</taxon>
    </lineage>
</organism>
<reference evidence="1" key="2">
    <citation type="submission" date="2025-09" db="UniProtKB">
        <authorList>
            <consortium name="EnsemblPlants"/>
        </authorList>
    </citation>
    <scope>IDENTIFICATION</scope>
</reference>
<dbReference type="EnsemblPlants" id="AVESA.00010b.r2.3DG0545080.1">
    <property type="protein sequence ID" value="AVESA.00010b.r2.3DG0545080.1.CDS.1"/>
    <property type="gene ID" value="AVESA.00010b.r2.3DG0545080"/>
</dbReference>
<keyword evidence="2" id="KW-1185">Reference proteome</keyword>
<evidence type="ECO:0000313" key="1">
    <source>
        <dbReference type="EnsemblPlants" id="AVESA.00010b.r2.3DG0545080.1.CDS.1"/>
    </source>
</evidence>
<protein>
    <submittedName>
        <fullName evidence="1">Uncharacterized protein</fullName>
    </submittedName>
</protein>
<reference evidence="1" key="1">
    <citation type="submission" date="2021-05" db="EMBL/GenBank/DDBJ databases">
        <authorList>
            <person name="Scholz U."/>
            <person name="Mascher M."/>
            <person name="Fiebig A."/>
        </authorList>
    </citation>
    <scope>NUCLEOTIDE SEQUENCE [LARGE SCALE GENOMIC DNA]</scope>
</reference>
<sequence>MEHPLAAAVLNNLPHLLDNPDLIQPLLDLAYADLNRNSVLGFEAAARMMEALRLEAELEALPVPTEEERNKYAAIGTVIEALMASAEFLLKQQLLLLQVIGLLLLVRAWSRAHILPLLLFAAVSAAVVVYVSTGGGVVPGFRSFVRFFVLMLDFLFAFNRPRRDG</sequence>
<evidence type="ECO:0000313" key="2">
    <source>
        <dbReference type="Proteomes" id="UP001732700"/>
    </source>
</evidence>